<dbReference type="GO" id="GO:0006226">
    <property type="term" value="P:dUMP biosynthetic process"/>
    <property type="evidence" value="ECO:0007669"/>
    <property type="project" value="UniProtKB-UniRule"/>
</dbReference>
<evidence type="ECO:0000256" key="3">
    <source>
        <dbReference type="ARBA" id="ARBA00023080"/>
    </source>
</evidence>
<comment type="catalytic activity">
    <reaction evidence="4 5">
        <text>dUTP + H2O = dUMP + diphosphate + H(+)</text>
        <dbReference type="Rhea" id="RHEA:10248"/>
        <dbReference type="ChEBI" id="CHEBI:15377"/>
        <dbReference type="ChEBI" id="CHEBI:15378"/>
        <dbReference type="ChEBI" id="CHEBI:33019"/>
        <dbReference type="ChEBI" id="CHEBI:61555"/>
        <dbReference type="ChEBI" id="CHEBI:246422"/>
        <dbReference type="EC" id="3.6.1.23"/>
    </reaction>
</comment>
<evidence type="ECO:0000256" key="2">
    <source>
        <dbReference type="ARBA" id="ARBA00022801"/>
    </source>
</evidence>
<dbReference type="InterPro" id="IPR036157">
    <property type="entry name" value="dUTPase-like_sf"/>
</dbReference>
<keyword evidence="3 5" id="KW-0546">Nucleotide metabolism</keyword>
<dbReference type="NCBIfam" id="NF001862">
    <property type="entry name" value="PRK00601.1"/>
    <property type="match status" value="1"/>
</dbReference>
<dbReference type="Proteomes" id="UP000249377">
    <property type="component" value="Unassembled WGS sequence"/>
</dbReference>
<dbReference type="InterPro" id="IPR033704">
    <property type="entry name" value="dUTPase_trimeric"/>
</dbReference>
<dbReference type="RefSeq" id="WP_112331984.1">
    <property type="nucleotide sequence ID" value="NZ_JADPHD010000004.1"/>
</dbReference>
<dbReference type="GO" id="GO:0004170">
    <property type="term" value="F:dUTP diphosphatase activity"/>
    <property type="evidence" value="ECO:0007669"/>
    <property type="project" value="UniProtKB-UniRule"/>
</dbReference>
<dbReference type="GO" id="GO:0000287">
    <property type="term" value="F:magnesium ion binding"/>
    <property type="evidence" value="ECO:0007669"/>
    <property type="project" value="UniProtKB-UniRule"/>
</dbReference>
<evidence type="ECO:0000313" key="7">
    <source>
        <dbReference type="EMBL" id="RAQ30790.1"/>
    </source>
</evidence>
<dbReference type="CDD" id="cd07557">
    <property type="entry name" value="trimeric_dUTPase"/>
    <property type="match status" value="1"/>
</dbReference>
<evidence type="ECO:0000256" key="5">
    <source>
        <dbReference type="HAMAP-Rule" id="MF_00116"/>
    </source>
</evidence>
<comment type="function">
    <text evidence="5">This enzyme is involved in nucleotide metabolism: it produces dUMP, the immediate precursor of thymidine nucleotides and it decreases the intracellular concentration of dUTP so that uracil cannot be incorporated into DNA.</text>
</comment>
<protein>
    <recommendedName>
        <fullName evidence="5">Deoxyuridine 5'-triphosphate nucleotidohydrolase</fullName>
        <shortName evidence="5">dUTPase</shortName>
        <ecNumber evidence="5">3.6.1.23</ecNumber>
    </recommendedName>
    <alternativeName>
        <fullName evidence="5">dUTP pyrophosphatase</fullName>
    </alternativeName>
</protein>
<name>A0A328UKS7_9FIRM</name>
<dbReference type="Pfam" id="PF00692">
    <property type="entry name" value="dUTPase"/>
    <property type="match status" value="1"/>
</dbReference>
<comment type="similarity">
    <text evidence="1 5">Belongs to the dUTPase family.</text>
</comment>
<feature type="domain" description="dUTPase-like" evidence="6">
    <location>
        <begin position="13"/>
        <end position="145"/>
    </location>
</feature>
<dbReference type="AlphaFoldDB" id="A0A328UKS7"/>
<dbReference type="InterPro" id="IPR008181">
    <property type="entry name" value="dUTPase"/>
</dbReference>
<reference evidence="7 8" key="1">
    <citation type="submission" date="2018-06" db="EMBL/GenBank/DDBJ databases">
        <title>Noncontiguous genome sequence of Ruminococcaceae bacterium ASD2818.</title>
        <authorList>
            <person name="Chaplin A.V."/>
            <person name="Sokolova S.R."/>
            <person name="Kochetkova T.O."/>
            <person name="Goltsov A.Y."/>
            <person name="Trofimov D.Y."/>
            <person name="Efimov B.A."/>
        </authorList>
    </citation>
    <scope>NUCLEOTIDE SEQUENCE [LARGE SCALE GENOMIC DNA]</scope>
    <source>
        <strain evidence="7 8">ASD2818</strain>
    </source>
</reference>
<feature type="binding site" evidence="5">
    <location>
        <position position="79"/>
    </location>
    <ligand>
        <name>substrate</name>
    </ligand>
</feature>
<accession>A0A328UKS7</accession>
<sequence length="146" mass="15328">METIQIKRLREDAVLPKRGSAGAAGMDLCACLEKPLTIEPGALCKIPTGIAIALPNENCAAFLFARSGLGVKHGICLSNGVGVVDSDYRGEIQVGLCNIGREAYTVQPGERIAQMVVMPVCMFPLTETGTLDETERGSGGFGSTGR</sequence>
<gene>
    <name evidence="5" type="primary">dut</name>
    <name evidence="7" type="ORF">DPQ25_04750</name>
</gene>
<dbReference type="SUPFAM" id="SSF51283">
    <property type="entry name" value="dUTPase-like"/>
    <property type="match status" value="1"/>
</dbReference>
<comment type="caution">
    <text evidence="5">Lacks conserved residue(s) required for the propagation of feature annotation.</text>
</comment>
<dbReference type="EMBL" id="QLYR01000001">
    <property type="protein sequence ID" value="RAQ30790.1"/>
    <property type="molecule type" value="Genomic_DNA"/>
</dbReference>
<keyword evidence="8" id="KW-1185">Reference proteome</keyword>
<dbReference type="UniPathway" id="UPA00610">
    <property type="reaction ID" value="UER00666"/>
</dbReference>
<evidence type="ECO:0000256" key="1">
    <source>
        <dbReference type="ARBA" id="ARBA00006581"/>
    </source>
</evidence>
<keyword evidence="5" id="KW-0460">Magnesium</keyword>
<keyword evidence="5" id="KW-0479">Metal-binding</keyword>
<dbReference type="PANTHER" id="PTHR11241">
    <property type="entry name" value="DEOXYURIDINE 5'-TRIPHOSPHATE NUCLEOTIDOHYDROLASE"/>
    <property type="match status" value="1"/>
</dbReference>
<keyword evidence="2 5" id="KW-0378">Hydrolase</keyword>
<comment type="cofactor">
    <cofactor evidence="5">
        <name>Mg(2+)</name>
        <dbReference type="ChEBI" id="CHEBI:18420"/>
    </cofactor>
</comment>
<dbReference type="GO" id="GO:0046081">
    <property type="term" value="P:dUTP catabolic process"/>
    <property type="evidence" value="ECO:0007669"/>
    <property type="project" value="InterPro"/>
</dbReference>
<comment type="caution">
    <text evidence="7">The sequence shown here is derived from an EMBL/GenBank/DDBJ whole genome shotgun (WGS) entry which is preliminary data.</text>
</comment>
<proteinExistence type="inferred from homology"/>
<evidence type="ECO:0000259" key="6">
    <source>
        <dbReference type="Pfam" id="PF00692"/>
    </source>
</evidence>
<dbReference type="NCBIfam" id="TIGR00576">
    <property type="entry name" value="dut"/>
    <property type="match status" value="1"/>
</dbReference>
<dbReference type="InterPro" id="IPR029054">
    <property type="entry name" value="dUTPase-like"/>
</dbReference>
<evidence type="ECO:0000256" key="4">
    <source>
        <dbReference type="ARBA" id="ARBA00047686"/>
    </source>
</evidence>
<dbReference type="HAMAP" id="MF_00116">
    <property type="entry name" value="dUTPase_bact"/>
    <property type="match status" value="1"/>
</dbReference>
<dbReference type="Gene3D" id="2.70.40.10">
    <property type="match status" value="1"/>
</dbReference>
<dbReference type="PANTHER" id="PTHR11241:SF0">
    <property type="entry name" value="DEOXYURIDINE 5'-TRIPHOSPHATE NUCLEOTIDOHYDROLASE"/>
    <property type="match status" value="1"/>
</dbReference>
<dbReference type="EC" id="3.6.1.23" evidence="5"/>
<feature type="binding site" evidence="5">
    <location>
        <begin position="66"/>
        <end position="68"/>
    </location>
    <ligand>
        <name>substrate</name>
    </ligand>
</feature>
<evidence type="ECO:0000313" key="8">
    <source>
        <dbReference type="Proteomes" id="UP000249377"/>
    </source>
</evidence>
<comment type="pathway">
    <text evidence="5">Pyrimidine metabolism; dUMP biosynthesis; dUMP from dCTP (dUTP route): step 2/2.</text>
</comment>
<organism evidence="7 8">
    <name type="scientific">Hydrogeniiclostridium mannosilyticum</name>
    <dbReference type="NCBI Taxonomy" id="2764322"/>
    <lineage>
        <taxon>Bacteria</taxon>
        <taxon>Bacillati</taxon>
        <taxon>Bacillota</taxon>
        <taxon>Clostridia</taxon>
        <taxon>Eubacteriales</taxon>
        <taxon>Acutalibacteraceae</taxon>
        <taxon>Hydrogeniiclostridium</taxon>
    </lineage>
</organism>
<feature type="binding site" evidence="5">
    <location>
        <begin position="83"/>
        <end position="85"/>
    </location>
    <ligand>
        <name>substrate</name>
    </ligand>
</feature>